<organism evidence="1 2">
    <name type="scientific">Catharanthus roseus</name>
    <name type="common">Madagascar periwinkle</name>
    <name type="synonym">Vinca rosea</name>
    <dbReference type="NCBI Taxonomy" id="4058"/>
    <lineage>
        <taxon>Eukaryota</taxon>
        <taxon>Viridiplantae</taxon>
        <taxon>Streptophyta</taxon>
        <taxon>Embryophyta</taxon>
        <taxon>Tracheophyta</taxon>
        <taxon>Spermatophyta</taxon>
        <taxon>Magnoliopsida</taxon>
        <taxon>eudicotyledons</taxon>
        <taxon>Gunneridae</taxon>
        <taxon>Pentapetalae</taxon>
        <taxon>asterids</taxon>
        <taxon>lamiids</taxon>
        <taxon>Gentianales</taxon>
        <taxon>Apocynaceae</taxon>
        <taxon>Rauvolfioideae</taxon>
        <taxon>Vinceae</taxon>
        <taxon>Catharanthinae</taxon>
        <taxon>Catharanthus</taxon>
    </lineage>
</organism>
<sequence length="322" mass="37435">MSDDEESKKSRTKYKDLIATLPKEERLTPDLDLYEYQGFWFPYCYLESIMSVQEQFKAQSTDIVLCSYPKTGTTWLKALTFAISTRNGFGDNHPLLTNMPHECVPFLEVDFVHHDDTTYNRDPQLPLLATHLPYTSLPKSIIESKGCKIIYIWRDPKDTLVSLWHFLIKLIGKGVCFEKEFDQFCQGKSSYGSFWDHVLGFWKASLENSEKVLFLKYEDMKKDNNLFYVRRLAEFMNQPFSEEEEDKGVPQKIMELCSFGNLSGLEVNKTGKHRADTGLGINNNAYFRKGEIGDWKNHLTREMAEAMDRISEEKFGTCVLWP</sequence>
<protein>
    <submittedName>
        <fullName evidence="1">Uncharacterized protein</fullName>
    </submittedName>
</protein>
<name>A0ACC0AHH5_CATRO</name>
<comment type="caution">
    <text evidence="1">The sequence shown here is derived from an EMBL/GenBank/DDBJ whole genome shotgun (WGS) entry which is preliminary data.</text>
</comment>
<reference evidence="2" key="1">
    <citation type="journal article" date="2023" name="Nat. Plants">
        <title>Single-cell RNA sequencing provides a high-resolution roadmap for understanding the multicellular compartmentation of specialized metabolism.</title>
        <authorList>
            <person name="Sun S."/>
            <person name="Shen X."/>
            <person name="Li Y."/>
            <person name="Li Y."/>
            <person name="Wang S."/>
            <person name="Li R."/>
            <person name="Zhang H."/>
            <person name="Shen G."/>
            <person name="Guo B."/>
            <person name="Wei J."/>
            <person name="Xu J."/>
            <person name="St-Pierre B."/>
            <person name="Chen S."/>
            <person name="Sun C."/>
        </authorList>
    </citation>
    <scope>NUCLEOTIDE SEQUENCE [LARGE SCALE GENOMIC DNA]</scope>
</reference>
<proteinExistence type="predicted"/>
<gene>
    <name evidence="1" type="ORF">M9H77_28857</name>
</gene>
<accession>A0ACC0AHH5</accession>
<dbReference type="Proteomes" id="UP001060085">
    <property type="component" value="Linkage Group LG06"/>
</dbReference>
<evidence type="ECO:0000313" key="2">
    <source>
        <dbReference type="Proteomes" id="UP001060085"/>
    </source>
</evidence>
<dbReference type="EMBL" id="CM044706">
    <property type="protein sequence ID" value="KAI5660064.1"/>
    <property type="molecule type" value="Genomic_DNA"/>
</dbReference>
<keyword evidence="2" id="KW-1185">Reference proteome</keyword>
<evidence type="ECO:0000313" key="1">
    <source>
        <dbReference type="EMBL" id="KAI5660064.1"/>
    </source>
</evidence>